<evidence type="ECO:0000313" key="16">
    <source>
        <dbReference type="EMBL" id="RGL62477.1"/>
    </source>
</evidence>
<feature type="region of interest" description="Disordered" evidence="13">
    <location>
        <begin position="657"/>
        <end position="755"/>
    </location>
</feature>
<dbReference type="EMBL" id="QSSA01000007">
    <property type="protein sequence ID" value="RGL62477.1"/>
    <property type="molecule type" value="Genomic_DNA"/>
</dbReference>
<evidence type="ECO:0000256" key="11">
    <source>
        <dbReference type="ARBA" id="ARBA00048988"/>
    </source>
</evidence>
<keyword evidence="7" id="KW-0413">Isomerase</keyword>
<dbReference type="GO" id="GO:0005829">
    <property type="term" value="C:cytosol"/>
    <property type="evidence" value="ECO:0007669"/>
    <property type="project" value="TreeGrafter"/>
</dbReference>
<evidence type="ECO:0000256" key="7">
    <source>
        <dbReference type="ARBA" id="ARBA00023235"/>
    </source>
</evidence>
<dbReference type="AlphaFoldDB" id="A0AA92SZE8"/>
<protein>
    <recommendedName>
        <fullName evidence="9">DNA 3'-5' helicase</fullName>
        <ecNumber evidence="9">5.6.2.4</ecNumber>
    </recommendedName>
    <alternativeName>
        <fullName evidence="10">DNA 3'-5' helicase II</fullName>
    </alternativeName>
</protein>
<dbReference type="EC" id="5.6.2.4" evidence="9"/>
<evidence type="ECO:0000256" key="4">
    <source>
        <dbReference type="ARBA" id="ARBA00022806"/>
    </source>
</evidence>
<evidence type="ECO:0000256" key="9">
    <source>
        <dbReference type="ARBA" id="ARBA00034808"/>
    </source>
</evidence>
<dbReference type="InterPro" id="IPR014016">
    <property type="entry name" value="UvrD-like_ATP-bd"/>
</dbReference>
<comment type="caution">
    <text evidence="16">The sequence shown here is derived from an EMBL/GenBank/DDBJ whole genome shotgun (WGS) entry which is preliminary data.</text>
</comment>
<dbReference type="PANTHER" id="PTHR11070">
    <property type="entry name" value="UVRD / RECB / PCRA DNA HELICASE FAMILY MEMBER"/>
    <property type="match status" value="1"/>
</dbReference>
<feature type="compositionally biased region" description="Low complexity" evidence="13">
    <location>
        <begin position="739"/>
        <end position="755"/>
    </location>
</feature>
<keyword evidence="6" id="KW-0238">DNA-binding</keyword>
<evidence type="ECO:0000313" key="17">
    <source>
        <dbReference type="Proteomes" id="UP000261187"/>
    </source>
</evidence>
<comment type="similarity">
    <text evidence="1">Belongs to the helicase family. UvrD subfamily.</text>
</comment>
<reference evidence="16 17" key="1">
    <citation type="submission" date="2018-08" db="EMBL/GenBank/DDBJ databases">
        <title>A genome reference for cultivated species of the human gut microbiota.</title>
        <authorList>
            <person name="Zou Y."/>
            <person name="Xue W."/>
            <person name="Luo G."/>
        </authorList>
    </citation>
    <scope>NUCLEOTIDE SEQUENCE [LARGE SCALE GENOMIC DNA]</scope>
    <source>
        <strain evidence="16 17">TF06-40</strain>
    </source>
</reference>
<dbReference type="InterPro" id="IPR013986">
    <property type="entry name" value="DExx_box_DNA_helicase_dom_sf"/>
</dbReference>
<keyword evidence="3 12" id="KW-0378">Hydrolase</keyword>
<dbReference type="SUPFAM" id="SSF52540">
    <property type="entry name" value="P-loop containing nucleoside triphosphate hydrolases"/>
    <property type="match status" value="1"/>
</dbReference>
<dbReference type="Pfam" id="PF21196">
    <property type="entry name" value="PcrA_UvrD_tudor"/>
    <property type="match status" value="1"/>
</dbReference>
<dbReference type="GO" id="GO:0003677">
    <property type="term" value="F:DNA binding"/>
    <property type="evidence" value="ECO:0007669"/>
    <property type="project" value="UniProtKB-KW"/>
</dbReference>
<dbReference type="CDD" id="cd17932">
    <property type="entry name" value="DEXQc_UvrD"/>
    <property type="match status" value="1"/>
</dbReference>
<dbReference type="GO" id="GO:0000725">
    <property type="term" value="P:recombinational repair"/>
    <property type="evidence" value="ECO:0007669"/>
    <property type="project" value="TreeGrafter"/>
</dbReference>
<evidence type="ECO:0000256" key="3">
    <source>
        <dbReference type="ARBA" id="ARBA00022801"/>
    </source>
</evidence>
<dbReference type="InterPro" id="IPR000212">
    <property type="entry name" value="DNA_helicase_UvrD/REP"/>
</dbReference>
<dbReference type="GO" id="GO:0033202">
    <property type="term" value="C:DNA helicase complex"/>
    <property type="evidence" value="ECO:0007669"/>
    <property type="project" value="TreeGrafter"/>
</dbReference>
<evidence type="ECO:0000256" key="5">
    <source>
        <dbReference type="ARBA" id="ARBA00022840"/>
    </source>
</evidence>
<feature type="domain" description="UvrD-like helicase ATP-binding" evidence="14">
    <location>
        <begin position="5"/>
        <end position="290"/>
    </location>
</feature>
<feature type="compositionally biased region" description="Low complexity" evidence="13">
    <location>
        <begin position="776"/>
        <end position="802"/>
    </location>
</feature>
<dbReference type="RefSeq" id="WP_117692760.1">
    <property type="nucleotide sequence ID" value="NZ_QSSA01000007.1"/>
</dbReference>
<proteinExistence type="inferred from homology"/>
<dbReference type="Gene3D" id="3.40.50.300">
    <property type="entry name" value="P-loop containing nucleotide triphosphate hydrolases"/>
    <property type="match status" value="2"/>
</dbReference>
<feature type="domain" description="UvrD-like helicase C-terminal" evidence="15">
    <location>
        <begin position="291"/>
        <end position="574"/>
    </location>
</feature>
<evidence type="ECO:0000256" key="6">
    <source>
        <dbReference type="ARBA" id="ARBA00023125"/>
    </source>
</evidence>
<comment type="catalytic activity">
    <reaction evidence="11">
        <text>ATP + H2O = ADP + phosphate + H(+)</text>
        <dbReference type="Rhea" id="RHEA:13065"/>
        <dbReference type="ChEBI" id="CHEBI:15377"/>
        <dbReference type="ChEBI" id="CHEBI:15378"/>
        <dbReference type="ChEBI" id="CHEBI:30616"/>
        <dbReference type="ChEBI" id="CHEBI:43474"/>
        <dbReference type="ChEBI" id="CHEBI:456216"/>
        <dbReference type="EC" id="5.6.2.4"/>
    </reaction>
</comment>
<evidence type="ECO:0000256" key="10">
    <source>
        <dbReference type="ARBA" id="ARBA00034923"/>
    </source>
</evidence>
<keyword evidence="5 12" id="KW-0067">ATP-binding</keyword>
<dbReference type="Pfam" id="PF13361">
    <property type="entry name" value="UvrD_C"/>
    <property type="match status" value="1"/>
</dbReference>
<feature type="compositionally biased region" description="Polar residues" evidence="13">
    <location>
        <begin position="663"/>
        <end position="687"/>
    </location>
</feature>
<evidence type="ECO:0000259" key="14">
    <source>
        <dbReference type="PROSITE" id="PS51198"/>
    </source>
</evidence>
<evidence type="ECO:0000256" key="2">
    <source>
        <dbReference type="ARBA" id="ARBA00022741"/>
    </source>
</evidence>
<organism evidence="16 17">
    <name type="scientific">Segatella copri</name>
    <dbReference type="NCBI Taxonomy" id="165179"/>
    <lineage>
        <taxon>Bacteria</taxon>
        <taxon>Pseudomonadati</taxon>
        <taxon>Bacteroidota</taxon>
        <taxon>Bacteroidia</taxon>
        <taxon>Bacteroidales</taxon>
        <taxon>Prevotellaceae</taxon>
        <taxon>Segatella</taxon>
    </lineage>
</organism>
<evidence type="ECO:0000256" key="8">
    <source>
        <dbReference type="ARBA" id="ARBA00034617"/>
    </source>
</evidence>
<dbReference type="GO" id="GO:0043138">
    <property type="term" value="F:3'-5' DNA helicase activity"/>
    <property type="evidence" value="ECO:0007669"/>
    <property type="project" value="UniProtKB-EC"/>
</dbReference>
<dbReference type="InterPro" id="IPR014017">
    <property type="entry name" value="DNA_helicase_UvrD-like_C"/>
</dbReference>
<dbReference type="FunFam" id="1.10.486.10:FF:000003">
    <property type="entry name" value="ATP-dependent DNA helicase"/>
    <property type="match status" value="1"/>
</dbReference>
<keyword evidence="4 12" id="KW-0347">Helicase</keyword>
<dbReference type="Gene3D" id="1.10.486.10">
    <property type="entry name" value="PCRA, domain 4"/>
    <property type="match status" value="1"/>
</dbReference>
<name>A0AA92SZE8_9BACT</name>
<evidence type="ECO:0000256" key="1">
    <source>
        <dbReference type="ARBA" id="ARBA00009922"/>
    </source>
</evidence>
<dbReference type="GO" id="GO:0005524">
    <property type="term" value="F:ATP binding"/>
    <property type="evidence" value="ECO:0007669"/>
    <property type="project" value="UniProtKB-UniRule"/>
</dbReference>
<gene>
    <name evidence="16" type="ORF">DXC61_04285</name>
</gene>
<evidence type="ECO:0000256" key="12">
    <source>
        <dbReference type="PROSITE-ProRule" id="PRU00560"/>
    </source>
</evidence>
<dbReference type="Pfam" id="PF00580">
    <property type="entry name" value="UvrD-helicase"/>
    <property type="match status" value="1"/>
</dbReference>
<accession>A0AA92SZE8</accession>
<dbReference type="Proteomes" id="UP000261187">
    <property type="component" value="Unassembled WGS sequence"/>
</dbReference>
<keyword evidence="2 12" id="KW-0547">Nucleotide-binding</keyword>
<evidence type="ECO:0000259" key="15">
    <source>
        <dbReference type="PROSITE" id="PS51217"/>
    </source>
</evidence>
<feature type="binding site" evidence="12">
    <location>
        <begin position="26"/>
        <end position="33"/>
    </location>
    <ligand>
        <name>ATP</name>
        <dbReference type="ChEBI" id="CHEBI:30616"/>
    </ligand>
</feature>
<feature type="region of interest" description="Disordered" evidence="13">
    <location>
        <begin position="771"/>
        <end position="804"/>
    </location>
</feature>
<sequence length="856" mass="96265">MDLLKDLNEAQRAAVEYIDGPSLVIAGAGSGKTRVLTYKIAYLLSQGMKPWSIMALTFTNKAAREMKERIGKLVGNDLAQHLYMGTFHSIFSRILRAEAEHIGFNNNFTIYDESDSRSLIKAIVKEMGLDDKKYKPAAVHAKISMAKNNLMSAAAYESDAAIFEQNKRAQMPEVGKIFVAYVQRCKQANAMDFDDLLTLTYQLFREHEDIRHKYAARFDYVLVDEYQDTNHVQMSIVMQLCQEKQRVCAVGDDSQSIYSFRGANIDNILNYQRQFQGTRLFKLEQNYRSTQTIVEAANSLIKHNRNQIPKDVFSENAKGEKIQYKPAYSDKEEAAIVAKDVKRIRREDGCQYSDFAILYRTNAQSRSFEEEFRKQGIPYRIYGGLSFYQRKEIKDIIAYFRLVANPDDEEAIKRIINYPARGIGATTVLKIADCAHQNQVSFWEVIGAPEQYGLAVNKGAMNKLETFRLLISSFIERAQTTDVYELGDAIIKESGISQDIMSGKDADDLARQENLEEFLSGMSAFVEERREEGRFDKLFLQDYLQDVALLTDADSDGDKDEPRVSLMTVHAAKGLEFPTVFVVGLEENIFPSPLSAASLRELEEERRLLYVAITRAEKHCILTNAKNRWRYGKMEFDNPSRFIDEIDGKLIDSQDEAGGSLFGSMSESRLGSRSGSMFGSRADSMSDQPEWARAQRPRRPWEDAELPRYSSRYQNSKPVASQFVADPKPSLFDDEPETSRTSGRSSVSGRSSLSEGNFKSVRALNAAKRYMETHSSHPASSGTGSSAASVSSSTASSAGSSSCGLQEGMKIEHQRFGRGTVLKIEGTGENTKATVEFVHSGTKQLLLKYAKFTVVD</sequence>
<dbReference type="InterPro" id="IPR027417">
    <property type="entry name" value="P-loop_NTPase"/>
</dbReference>
<evidence type="ECO:0000256" key="13">
    <source>
        <dbReference type="SAM" id="MobiDB-lite"/>
    </source>
</evidence>
<dbReference type="GO" id="GO:0016787">
    <property type="term" value="F:hydrolase activity"/>
    <property type="evidence" value="ECO:0007669"/>
    <property type="project" value="UniProtKB-UniRule"/>
</dbReference>
<dbReference type="PANTHER" id="PTHR11070:SF2">
    <property type="entry name" value="ATP-DEPENDENT DNA HELICASE SRS2"/>
    <property type="match status" value="1"/>
</dbReference>
<dbReference type="Gene3D" id="1.10.10.160">
    <property type="match status" value="1"/>
</dbReference>
<dbReference type="PROSITE" id="PS51198">
    <property type="entry name" value="UVRD_HELICASE_ATP_BIND"/>
    <property type="match status" value="1"/>
</dbReference>
<dbReference type="PROSITE" id="PS51217">
    <property type="entry name" value="UVRD_HELICASE_CTER"/>
    <property type="match status" value="1"/>
</dbReference>
<comment type="catalytic activity">
    <reaction evidence="8">
        <text>Couples ATP hydrolysis with the unwinding of duplex DNA by translocating in the 3'-5' direction.</text>
        <dbReference type="EC" id="5.6.2.4"/>
    </reaction>
</comment>